<dbReference type="PANTHER" id="PTHR21077:SF5">
    <property type="entry name" value="CROSSOVER JUNCTION ENDONUCLEASE MMS4"/>
    <property type="match status" value="1"/>
</dbReference>
<dbReference type="GO" id="GO:0031573">
    <property type="term" value="P:mitotic intra-S DNA damage checkpoint signaling"/>
    <property type="evidence" value="ECO:0007669"/>
    <property type="project" value="TreeGrafter"/>
</dbReference>
<evidence type="ECO:0000256" key="1">
    <source>
        <dbReference type="ARBA" id="ARBA00001946"/>
    </source>
</evidence>
<keyword evidence="12" id="KW-0469">Meiosis</keyword>
<dbReference type="GO" id="GO:0006302">
    <property type="term" value="P:double-strand break repair"/>
    <property type="evidence" value="ECO:0007669"/>
    <property type="project" value="TreeGrafter"/>
</dbReference>
<evidence type="ECO:0000256" key="10">
    <source>
        <dbReference type="ARBA" id="ARBA00023204"/>
    </source>
</evidence>
<keyword evidence="11" id="KW-0539">Nucleus</keyword>
<evidence type="ECO:0000256" key="3">
    <source>
        <dbReference type="ARBA" id="ARBA00022722"/>
    </source>
</evidence>
<keyword evidence="3" id="KW-0540">Nuclease</keyword>
<feature type="coiled-coil region" evidence="13">
    <location>
        <begin position="63"/>
        <end position="92"/>
    </location>
</feature>
<dbReference type="Gene3D" id="3.40.50.10130">
    <property type="match status" value="1"/>
</dbReference>
<keyword evidence="10" id="KW-0234">DNA repair</keyword>
<dbReference type="Proteomes" id="UP001175271">
    <property type="component" value="Unassembled WGS sequence"/>
</dbReference>
<accession>A0AA39IUX5</accession>
<comment type="caution">
    <text evidence="14">The sequence shown here is derived from an EMBL/GenBank/DDBJ whole genome shotgun (WGS) entry which is preliminary data.</text>
</comment>
<gene>
    <name evidence="14" type="ORF">QR680_011379</name>
</gene>
<dbReference type="InterPro" id="IPR033310">
    <property type="entry name" value="Mms4/EME1/EME2"/>
</dbReference>
<sequence length="372" mass="42322">MTSNDEDVIYLSDDEGVDAPISSNEEIISLSDDEAVVTVRSDPVPYEEAVATIESDPVPKKRRKRAREEIEQEKLAKEIARIQREANTAKNSKCEQYLYCYLSADILKLEDSLEAKLLSLFQERQIVEQLHVEDELSPMHISWRRKVVNAVVENGKVTRTEAMVKENVFAYVIDAHSLSDLISSKTLLAHLDSVLCNYSIADARVTVIVYGKVTTRNDKVTDSFLEAFEKSRIQFRLIDSVDDFAYLVAQLHRALAKHDKSKDDEPRNVFSAEKGMKPEDAAGKDEFLRDWWGKMLLYMHRLSEEQRRAILKHHPNPFKLMDELVAAPTPTMAMKGLADIVTETGRRLGPVLAQKIYHMLTSEDGRQILTEG</sequence>
<organism evidence="14 15">
    <name type="scientific">Steinernema hermaphroditum</name>
    <dbReference type="NCBI Taxonomy" id="289476"/>
    <lineage>
        <taxon>Eukaryota</taxon>
        <taxon>Metazoa</taxon>
        <taxon>Ecdysozoa</taxon>
        <taxon>Nematoda</taxon>
        <taxon>Chromadorea</taxon>
        <taxon>Rhabditida</taxon>
        <taxon>Tylenchina</taxon>
        <taxon>Panagrolaimomorpha</taxon>
        <taxon>Strongyloidoidea</taxon>
        <taxon>Steinernematidae</taxon>
        <taxon>Steinernema</taxon>
    </lineage>
</organism>
<keyword evidence="15" id="KW-1185">Reference proteome</keyword>
<evidence type="ECO:0000256" key="9">
    <source>
        <dbReference type="ARBA" id="ARBA00023172"/>
    </source>
</evidence>
<dbReference type="InterPro" id="IPR042530">
    <property type="entry name" value="EME1/EME2_C"/>
</dbReference>
<dbReference type="GO" id="GO:0046872">
    <property type="term" value="F:metal ion binding"/>
    <property type="evidence" value="ECO:0007669"/>
    <property type="project" value="UniProtKB-KW"/>
</dbReference>
<comment type="cofactor">
    <cofactor evidence="1">
        <name>Mg(2+)</name>
        <dbReference type="ChEBI" id="CHEBI:18420"/>
    </cofactor>
</comment>
<evidence type="ECO:0000256" key="4">
    <source>
        <dbReference type="ARBA" id="ARBA00022723"/>
    </source>
</evidence>
<evidence type="ECO:0000256" key="6">
    <source>
        <dbReference type="ARBA" id="ARBA00022763"/>
    </source>
</evidence>
<dbReference type="GO" id="GO:0000712">
    <property type="term" value="P:resolution of meiotic recombination intermediates"/>
    <property type="evidence" value="ECO:0007669"/>
    <property type="project" value="TreeGrafter"/>
</dbReference>
<name>A0AA39IUX5_9BILA</name>
<evidence type="ECO:0000313" key="14">
    <source>
        <dbReference type="EMBL" id="KAK0429433.1"/>
    </source>
</evidence>
<evidence type="ECO:0000313" key="15">
    <source>
        <dbReference type="Proteomes" id="UP001175271"/>
    </source>
</evidence>
<evidence type="ECO:0000256" key="13">
    <source>
        <dbReference type="SAM" id="Coils"/>
    </source>
</evidence>
<dbReference type="GO" id="GO:0005634">
    <property type="term" value="C:nucleus"/>
    <property type="evidence" value="ECO:0007669"/>
    <property type="project" value="UniProtKB-SubCell"/>
</dbReference>
<keyword evidence="5" id="KW-0255">Endonuclease</keyword>
<keyword evidence="4" id="KW-0479">Metal-binding</keyword>
<dbReference type="EMBL" id="JAUCMV010000001">
    <property type="protein sequence ID" value="KAK0429433.1"/>
    <property type="molecule type" value="Genomic_DNA"/>
</dbReference>
<keyword evidence="6" id="KW-0227">DNA damage</keyword>
<keyword evidence="9" id="KW-0233">DNA recombination</keyword>
<dbReference type="Gene3D" id="1.10.150.670">
    <property type="entry name" value="Crossover junction endonuclease EME1, DNA-binding domain"/>
    <property type="match status" value="1"/>
</dbReference>
<protein>
    <recommendedName>
        <fullName evidence="16">ERCC4 domain-containing protein</fullName>
    </recommendedName>
</protein>
<evidence type="ECO:0000256" key="5">
    <source>
        <dbReference type="ARBA" id="ARBA00022759"/>
    </source>
</evidence>
<proteinExistence type="predicted"/>
<keyword evidence="8" id="KW-0460">Magnesium</keyword>
<evidence type="ECO:0008006" key="16">
    <source>
        <dbReference type="Google" id="ProtNLM"/>
    </source>
</evidence>
<evidence type="ECO:0000256" key="11">
    <source>
        <dbReference type="ARBA" id="ARBA00023242"/>
    </source>
</evidence>
<dbReference type="GO" id="GO:0031297">
    <property type="term" value="P:replication fork processing"/>
    <property type="evidence" value="ECO:0007669"/>
    <property type="project" value="TreeGrafter"/>
</dbReference>
<comment type="subcellular location">
    <subcellularLocation>
        <location evidence="2">Nucleus</location>
    </subcellularLocation>
</comment>
<dbReference type="GO" id="GO:0008821">
    <property type="term" value="F:crossover junction DNA endonuclease activity"/>
    <property type="evidence" value="ECO:0007669"/>
    <property type="project" value="TreeGrafter"/>
</dbReference>
<keyword evidence="7" id="KW-0378">Hydrolase</keyword>
<evidence type="ECO:0000256" key="8">
    <source>
        <dbReference type="ARBA" id="ARBA00022842"/>
    </source>
</evidence>
<evidence type="ECO:0000256" key="7">
    <source>
        <dbReference type="ARBA" id="ARBA00022801"/>
    </source>
</evidence>
<evidence type="ECO:0000256" key="12">
    <source>
        <dbReference type="ARBA" id="ARBA00023254"/>
    </source>
</evidence>
<evidence type="ECO:0000256" key="2">
    <source>
        <dbReference type="ARBA" id="ARBA00004123"/>
    </source>
</evidence>
<dbReference type="AlphaFoldDB" id="A0AA39IUX5"/>
<dbReference type="GO" id="GO:0048476">
    <property type="term" value="C:Holliday junction resolvase complex"/>
    <property type="evidence" value="ECO:0007669"/>
    <property type="project" value="InterPro"/>
</dbReference>
<reference evidence="14" key="1">
    <citation type="submission" date="2023-06" db="EMBL/GenBank/DDBJ databases">
        <title>Genomic analysis of the entomopathogenic nematode Steinernema hermaphroditum.</title>
        <authorList>
            <person name="Schwarz E.M."/>
            <person name="Heppert J.K."/>
            <person name="Baniya A."/>
            <person name="Schwartz H.T."/>
            <person name="Tan C.-H."/>
            <person name="Antoshechkin I."/>
            <person name="Sternberg P.W."/>
            <person name="Goodrich-Blair H."/>
            <person name="Dillman A.R."/>
        </authorList>
    </citation>
    <scope>NUCLEOTIDE SEQUENCE</scope>
    <source>
        <strain evidence="14">PS9179</strain>
        <tissue evidence="14">Whole animal</tissue>
    </source>
</reference>
<keyword evidence="13" id="KW-0175">Coiled coil</keyword>
<dbReference type="PANTHER" id="PTHR21077">
    <property type="entry name" value="EME1 PROTEIN"/>
    <property type="match status" value="1"/>
</dbReference>